<keyword evidence="3" id="KW-1185">Reference proteome</keyword>
<evidence type="ECO:0000313" key="2">
    <source>
        <dbReference type="EMBL" id="KAF6485580.1"/>
    </source>
</evidence>
<dbReference type="Proteomes" id="UP000593571">
    <property type="component" value="Unassembled WGS sequence"/>
</dbReference>
<organism evidence="2 3">
    <name type="scientific">Rousettus aegyptiacus</name>
    <name type="common">Egyptian fruit bat</name>
    <name type="synonym">Pteropus aegyptiacus</name>
    <dbReference type="NCBI Taxonomy" id="9407"/>
    <lineage>
        <taxon>Eukaryota</taxon>
        <taxon>Metazoa</taxon>
        <taxon>Chordata</taxon>
        <taxon>Craniata</taxon>
        <taxon>Vertebrata</taxon>
        <taxon>Euteleostomi</taxon>
        <taxon>Mammalia</taxon>
        <taxon>Eutheria</taxon>
        <taxon>Laurasiatheria</taxon>
        <taxon>Chiroptera</taxon>
        <taxon>Yinpterochiroptera</taxon>
        <taxon>Pteropodoidea</taxon>
        <taxon>Pteropodidae</taxon>
        <taxon>Rousettinae</taxon>
        <taxon>Rousettus</taxon>
    </lineage>
</organism>
<gene>
    <name evidence="2" type="ORF">HJG63_010730</name>
</gene>
<name>A0A7J8IN03_ROUAE</name>
<evidence type="ECO:0000313" key="3">
    <source>
        <dbReference type="Proteomes" id="UP000593571"/>
    </source>
</evidence>
<protein>
    <submittedName>
        <fullName evidence="2">Uncharacterized protein</fullName>
    </submittedName>
</protein>
<dbReference type="EMBL" id="JACASE010000003">
    <property type="protein sequence ID" value="KAF6485580.1"/>
    <property type="molecule type" value="Genomic_DNA"/>
</dbReference>
<sequence>MGCLITASVKFVPISCRTSASSMLDLLLYPLRLSSFSSYFLFSSLFSFSFAFWVSFLDSYSMSLIQLPEVSNLLSIVSVAQFNLDTEYLVTILLFIQILHLLVFNLFYPKSLLIYASTLASPLSPRYTD</sequence>
<dbReference type="AlphaFoldDB" id="A0A7J8IN03"/>
<keyword evidence="1" id="KW-0472">Membrane</keyword>
<evidence type="ECO:0000256" key="1">
    <source>
        <dbReference type="SAM" id="Phobius"/>
    </source>
</evidence>
<comment type="caution">
    <text evidence="2">The sequence shown here is derived from an EMBL/GenBank/DDBJ whole genome shotgun (WGS) entry which is preliminary data.</text>
</comment>
<reference evidence="2 3" key="1">
    <citation type="journal article" date="2020" name="Nature">
        <title>Six reference-quality genomes reveal evolution of bat adaptations.</title>
        <authorList>
            <person name="Jebb D."/>
            <person name="Huang Z."/>
            <person name="Pippel M."/>
            <person name="Hughes G.M."/>
            <person name="Lavrichenko K."/>
            <person name="Devanna P."/>
            <person name="Winkler S."/>
            <person name="Jermiin L.S."/>
            <person name="Skirmuntt E.C."/>
            <person name="Katzourakis A."/>
            <person name="Burkitt-Gray L."/>
            <person name="Ray D.A."/>
            <person name="Sullivan K.A.M."/>
            <person name="Roscito J.G."/>
            <person name="Kirilenko B.M."/>
            <person name="Davalos L.M."/>
            <person name="Corthals A.P."/>
            <person name="Power M.L."/>
            <person name="Jones G."/>
            <person name="Ransome R.D."/>
            <person name="Dechmann D.K.N."/>
            <person name="Locatelli A.G."/>
            <person name="Puechmaille S.J."/>
            <person name="Fedrigo O."/>
            <person name="Jarvis E.D."/>
            <person name="Hiller M."/>
            <person name="Vernes S.C."/>
            <person name="Myers E.W."/>
            <person name="Teeling E.C."/>
        </authorList>
    </citation>
    <scope>NUCLEOTIDE SEQUENCE [LARGE SCALE GENOMIC DNA]</scope>
    <source>
        <strain evidence="2">MRouAeg1</strain>
        <tissue evidence="2">Muscle</tissue>
    </source>
</reference>
<keyword evidence="1" id="KW-0812">Transmembrane</keyword>
<keyword evidence="1" id="KW-1133">Transmembrane helix</keyword>
<feature type="transmembrane region" description="Helical" evidence="1">
    <location>
        <begin position="36"/>
        <end position="57"/>
    </location>
</feature>
<feature type="transmembrane region" description="Helical" evidence="1">
    <location>
        <begin position="88"/>
        <end position="108"/>
    </location>
</feature>
<accession>A0A7J8IN03</accession>
<proteinExistence type="predicted"/>